<dbReference type="GO" id="GO:0003964">
    <property type="term" value="F:RNA-directed DNA polymerase activity"/>
    <property type="evidence" value="ECO:0007669"/>
    <property type="project" value="UniProtKB-KW"/>
</dbReference>
<evidence type="ECO:0000313" key="1">
    <source>
        <dbReference type="EMBL" id="PWA90200.1"/>
    </source>
</evidence>
<keyword evidence="1" id="KW-0548">Nucleotidyltransferase</keyword>
<sequence length="109" mass="12845">MVKHLWNVASQKDSLWLKWVNIYRLKGRSVWEIDNDNNASWVWNKLLSLRETVRPLIRHCLGNGQATNVWHDTWCDGGPLDKFVTRRQVFNAGFLNEDTVDKLSTNRHL</sequence>
<dbReference type="AlphaFoldDB" id="A0A2U1PWR6"/>
<dbReference type="STRING" id="35608.A0A2U1PWR6"/>
<accession>A0A2U1PWR6</accession>
<reference evidence="1 2" key="1">
    <citation type="journal article" date="2018" name="Mol. Plant">
        <title>The genome of Artemisia annua provides insight into the evolution of Asteraceae family and artemisinin biosynthesis.</title>
        <authorList>
            <person name="Shen Q."/>
            <person name="Zhang L."/>
            <person name="Liao Z."/>
            <person name="Wang S."/>
            <person name="Yan T."/>
            <person name="Shi P."/>
            <person name="Liu M."/>
            <person name="Fu X."/>
            <person name="Pan Q."/>
            <person name="Wang Y."/>
            <person name="Lv Z."/>
            <person name="Lu X."/>
            <person name="Zhang F."/>
            <person name="Jiang W."/>
            <person name="Ma Y."/>
            <person name="Chen M."/>
            <person name="Hao X."/>
            <person name="Li L."/>
            <person name="Tang Y."/>
            <person name="Lv G."/>
            <person name="Zhou Y."/>
            <person name="Sun X."/>
            <person name="Brodelius P.E."/>
            <person name="Rose J.K.C."/>
            <person name="Tang K."/>
        </authorList>
    </citation>
    <scope>NUCLEOTIDE SEQUENCE [LARGE SCALE GENOMIC DNA]</scope>
    <source>
        <strain evidence="2">cv. Huhao1</strain>
        <tissue evidence="1">Leaf</tissue>
    </source>
</reference>
<dbReference type="Proteomes" id="UP000245207">
    <property type="component" value="Unassembled WGS sequence"/>
</dbReference>
<keyword evidence="2" id="KW-1185">Reference proteome</keyword>
<proteinExistence type="predicted"/>
<evidence type="ECO:0000313" key="2">
    <source>
        <dbReference type="Proteomes" id="UP000245207"/>
    </source>
</evidence>
<keyword evidence="1" id="KW-0808">Transferase</keyword>
<comment type="caution">
    <text evidence="1">The sequence shown here is derived from an EMBL/GenBank/DDBJ whole genome shotgun (WGS) entry which is preliminary data.</text>
</comment>
<gene>
    <name evidence="1" type="ORF">CTI12_AA102140</name>
</gene>
<name>A0A2U1PWR6_ARTAN</name>
<dbReference type="EMBL" id="PKPP01000647">
    <property type="protein sequence ID" value="PWA90200.1"/>
    <property type="molecule type" value="Genomic_DNA"/>
</dbReference>
<organism evidence="1 2">
    <name type="scientific">Artemisia annua</name>
    <name type="common">Sweet wormwood</name>
    <dbReference type="NCBI Taxonomy" id="35608"/>
    <lineage>
        <taxon>Eukaryota</taxon>
        <taxon>Viridiplantae</taxon>
        <taxon>Streptophyta</taxon>
        <taxon>Embryophyta</taxon>
        <taxon>Tracheophyta</taxon>
        <taxon>Spermatophyta</taxon>
        <taxon>Magnoliopsida</taxon>
        <taxon>eudicotyledons</taxon>
        <taxon>Gunneridae</taxon>
        <taxon>Pentapetalae</taxon>
        <taxon>asterids</taxon>
        <taxon>campanulids</taxon>
        <taxon>Asterales</taxon>
        <taxon>Asteraceae</taxon>
        <taxon>Asteroideae</taxon>
        <taxon>Anthemideae</taxon>
        <taxon>Artemisiinae</taxon>
        <taxon>Artemisia</taxon>
    </lineage>
</organism>
<dbReference type="OrthoDB" id="1748778at2759"/>
<keyword evidence="1" id="KW-0695">RNA-directed DNA polymerase</keyword>
<protein>
    <submittedName>
        <fullName evidence="1">Reverse transcriptase domain, Reverse transcriptase zinc-binding domain protein</fullName>
    </submittedName>
</protein>